<name>A0ABD3K4Q9_EUCGL</name>
<dbReference type="EMBL" id="JBJKBG010000006">
    <property type="protein sequence ID" value="KAL3733343.1"/>
    <property type="molecule type" value="Genomic_DNA"/>
</dbReference>
<evidence type="ECO:0000313" key="2">
    <source>
        <dbReference type="EMBL" id="KAL3733343.1"/>
    </source>
</evidence>
<gene>
    <name evidence="2" type="ORF">ACJRO7_022814</name>
</gene>
<reference evidence="2 3" key="1">
    <citation type="submission" date="2024-11" db="EMBL/GenBank/DDBJ databases">
        <title>Chromosome-level genome assembly of Eucalyptus globulus Labill. provides insights into its genome evolution.</title>
        <authorList>
            <person name="Li X."/>
        </authorList>
    </citation>
    <scope>NUCLEOTIDE SEQUENCE [LARGE SCALE GENOMIC DNA]</scope>
    <source>
        <strain evidence="2">CL2024</strain>
        <tissue evidence="2">Fresh tender leaves</tissue>
    </source>
</reference>
<dbReference type="AlphaFoldDB" id="A0ABD3K4Q9"/>
<feature type="compositionally biased region" description="Basic and acidic residues" evidence="1">
    <location>
        <begin position="138"/>
        <end position="147"/>
    </location>
</feature>
<feature type="compositionally biased region" description="Basic residues" evidence="1">
    <location>
        <begin position="120"/>
        <end position="137"/>
    </location>
</feature>
<dbReference type="PANTHER" id="PTHR35992">
    <property type="entry name" value="CYTOMATRIX PROTEIN-LIKE PROTEIN"/>
    <property type="match status" value="1"/>
</dbReference>
<sequence length="259" mass="30008">MTLVRERKLLEDRIKMQHRRWNSFVFSKTESLKYGRTQREKMNGPLKVQDMAHFLESTKLDFALGLKEREALLYKLKLEQADDELADSGGCPGIIPQKCSELELQILNDSQENNSVETRKTRKSRKTRRGLRSSNRKSGKDAKEVQEARTHLLEEEMKKLRLEYMAMDCLRRSTGPDIYSCFLSNVVSIIPQVLSSETIHYHCGYIILSLLGDGRYLPVQINHSKLDGIIGKHIKMFIIKLINSSKIQASNFDFYRSNH</sequence>
<evidence type="ECO:0000313" key="3">
    <source>
        <dbReference type="Proteomes" id="UP001634007"/>
    </source>
</evidence>
<protein>
    <submittedName>
        <fullName evidence="2">Uncharacterized protein</fullName>
    </submittedName>
</protein>
<accession>A0ABD3K4Q9</accession>
<comment type="caution">
    <text evidence="2">The sequence shown here is derived from an EMBL/GenBank/DDBJ whole genome shotgun (WGS) entry which is preliminary data.</text>
</comment>
<dbReference type="PANTHER" id="PTHR35992:SF1">
    <property type="entry name" value="CYTOMATRIX PROTEIN-LIKE PROTEIN"/>
    <property type="match status" value="1"/>
</dbReference>
<organism evidence="2 3">
    <name type="scientific">Eucalyptus globulus</name>
    <name type="common">Tasmanian blue gum</name>
    <dbReference type="NCBI Taxonomy" id="34317"/>
    <lineage>
        <taxon>Eukaryota</taxon>
        <taxon>Viridiplantae</taxon>
        <taxon>Streptophyta</taxon>
        <taxon>Embryophyta</taxon>
        <taxon>Tracheophyta</taxon>
        <taxon>Spermatophyta</taxon>
        <taxon>Magnoliopsida</taxon>
        <taxon>eudicotyledons</taxon>
        <taxon>Gunneridae</taxon>
        <taxon>Pentapetalae</taxon>
        <taxon>rosids</taxon>
        <taxon>malvids</taxon>
        <taxon>Myrtales</taxon>
        <taxon>Myrtaceae</taxon>
        <taxon>Myrtoideae</taxon>
        <taxon>Eucalypteae</taxon>
        <taxon>Eucalyptus</taxon>
    </lineage>
</organism>
<feature type="region of interest" description="Disordered" evidence="1">
    <location>
        <begin position="110"/>
        <end position="147"/>
    </location>
</feature>
<dbReference type="Proteomes" id="UP001634007">
    <property type="component" value="Unassembled WGS sequence"/>
</dbReference>
<keyword evidence="3" id="KW-1185">Reference proteome</keyword>
<evidence type="ECO:0000256" key="1">
    <source>
        <dbReference type="SAM" id="MobiDB-lite"/>
    </source>
</evidence>
<proteinExistence type="predicted"/>